<reference evidence="2" key="1">
    <citation type="submission" date="2021-06" db="EMBL/GenBank/DDBJ databases">
        <authorList>
            <person name="Kallberg Y."/>
            <person name="Tangrot J."/>
            <person name="Rosling A."/>
        </authorList>
    </citation>
    <scope>NUCLEOTIDE SEQUENCE</scope>
    <source>
        <strain evidence="2">MA453B</strain>
    </source>
</reference>
<protein>
    <submittedName>
        <fullName evidence="2">23033_t:CDS:1</fullName>
    </submittedName>
</protein>
<feature type="compositionally biased region" description="Low complexity" evidence="1">
    <location>
        <begin position="15"/>
        <end position="26"/>
    </location>
</feature>
<dbReference type="EMBL" id="CAJVPY010002015">
    <property type="protein sequence ID" value="CAG8545454.1"/>
    <property type="molecule type" value="Genomic_DNA"/>
</dbReference>
<sequence length="82" mass="9307">MMACENDSSKKKIDNNNIKKNPPKSNGVNSIKYAEKSNDEKGSKYDLELINNIERVMNTKPKSGGIDEKRKDLMTIGIQNKY</sequence>
<comment type="caution">
    <text evidence="2">The sequence shown here is derived from an EMBL/GenBank/DDBJ whole genome shotgun (WGS) entry which is preliminary data.</text>
</comment>
<keyword evidence="3" id="KW-1185">Reference proteome</keyword>
<proteinExistence type="predicted"/>
<gene>
    <name evidence="2" type="ORF">DERYTH_LOCUS5010</name>
</gene>
<organism evidence="2 3">
    <name type="scientific">Dentiscutata erythropus</name>
    <dbReference type="NCBI Taxonomy" id="1348616"/>
    <lineage>
        <taxon>Eukaryota</taxon>
        <taxon>Fungi</taxon>
        <taxon>Fungi incertae sedis</taxon>
        <taxon>Mucoromycota</taxon>
        <taxon>Glomeromycotina</taxon>
        <taxon>Glomeromycetes</taxon>
        <taxon>Diversisporales</taxon>
        <taxon>Gigasporaceae</taxon>
        <taxon>Dentiscutata</taxon>
    </lineage>
</organism>
<evidence type="ECO:0000256" key="1">
    <source>
        <dbReference type="SAM" id="MobiDB-lite"/>
    </source>
</evidence>
<name>A0A9N9AX81_9GLOM</name>
<dbReference type="AlphaFoldDB" id="A0A9N9AX81"/>
<evidence type="ECO:0000313" key="3">
    <source>
        <dbReference type="Proteomes" id="UP000789405"/>
    </source>
</evidence>
<evidence type="ECO:0000313" key="2">
    <source>
        <dbReference type="EMBL" id="CAG8545454.1"/>
    </source>
</evidence>
<feature type="region of interest" description="Disordered" evidence="1">
    <location>
        <begin position="1"/>
        <end position="37"/>
    </location>
</feature>
<dbReference type="Proteomes" id="UP000789405">
    <property type="component" value="Unassembled WGS sequence"/>
</dbReference>
<accession>A0A9N9AX81</accession>